<proteinExistence type="predicted"/>
<dbReference type="PROSITE" id="PS50297">
    <property type="entry name" value="ANK_REP_REGION"/>
    <property type="match status" value="2"/>
</dbReference>
<protein>
    <submittedName>
        <fullName evidence="7">Uncharacterized protein</fullName>
    </submittedName>
</protein>
<name>A0A8S1R1D4_9CILI</name>
<dbReference type="Proteomes" id="UP000692954">
    <property type="component" value="Unassembled WGS sequence"/>
</dbReference>
<evidence type="ECO:0000256" key="5">
    <source>
        <dbReference type="SAM" id="Coils"/>
    </source>
</evidence>
<dbReference type="OrthoDB" id="20872at2759"/>
<evidence type="ECO:0000313" key="7">
    <source>
        <dbReference type="EMBL" id="CAD8121295.1"/>
    </source>
</evidence>
<dbReference type="PROSITE" id="PS50088">
    <property type="entry name" value="ANK_REPEAT"/>
    <property type="match status" value="2"/>
</dbReference>
<dbReference type="Pfam" id="PF12796">
    <property type="entry name" value="Ank_2"/>
    <property type="match status" value="1"/>
</dbReference>
<gene>
    <name evidence="7" type="ORF">PSON_ATCC_30995.1.T1310093</name>
</gene>
<dbReference type="PANTHER" id="PTHR14150">
    <property type="entry name" value="U3 SMALL NUCLEOLAR RNA-ASSOCIATED PROTEIN 14"/>
    <property type="match status" value="1"/>
</dbReference>
<feature type="repeat" description="ANK" evidence="4">
    <location>
        <begin position="789"/>
        <end position="815"/>
    </location>
</feature>
<comment type="subcellular location">
    <subcellularLocation>
        <location evidence="1">Nucleus</location>
        <location evidence="1">Nucleolus</location>
    </subcellularLocation>
</comment>
<feature type="compositionally biased region" description="Basic and acidic residues" evidence="6">
    <location>
        <begin position="1179"/>
        <end position="1191"/>
    </location>
</feature>
<evidence type="ECO:0000256" key="1">
    <source>
        <dbReference type="ARBA" id="ARBA00004604"/>
    </source>
</evidence>
<keyword evidence="3" id="KW-0539">Nucleus</keyword>
<dbReference type="EMBL" id="CAJJDN010000131">
    <property type="protein sequence ID" value="CAD8121295.1"/>
    <property type="molecule type" value="Genomic_DNA"/>
</dbReference>
<keyword evidence="5" id="KW-0175">Coiled coil</keyword>
<evidence type="ECO:0000256" key="3">
    <source>
        <dbReference type="ARBA" id="ARBA00023242"/>
    </source>
</evidence>
<feature type="coiled-coil region" evidence="5">
    <location>
        <begin position="953"/>
        <end position="982"/>
    </location>
</feature>
<feature type="region of interest" description="Disordered" evidence="6">
    <location>
        <begin position="1163"/>
        <end position="1195"/>
    </location>
</feature>
<evidence type="ECO:0000256" key="2">
    <source>
        <dbReference type="ARBA" id="ARBA00022553"/>
    </source>
</evidence>
<keyword evidence="4" id="KW-0040">ANK repeat</keyword>
<feature type="region of interest" description="Disordered" evidence="6">
    <location>
        <begin position="578"/>
        <end position="665"/>
    </location>
</feature>
<dbReference type="InterPro" id="IPR002110">
    <property type="entry name" value="Ankyrin_rpt"/>
</dbReference>
<feature type="compositionally biased region" description="Acidic residues" evidence="6">
    <location>
        <begin position="1163"/>
        <end position="1178"/>
    </location>
</feature>
<reference evidence="7" key="1">
    <citation type="submission" date="2021-01" db="EMBL/GenBank/DDBJ databases">
        <authorList>
            <consortium name="Genoscope - CEA"/>
            <person name="William W."/>
        </authorList>
    </citation>
    <scope>NUCLEOTIDE SEQUENCE</scope>
</reference>
<dbReference type="GO" id="GO:0006364">
    <property type="term" value="P:rRNA processing"/>
    <property type="evidence" value="ECO:0007669"/>
    <property type="project" value="InterPro"/>
</dbReference>
<dbReference type="GO" id="GO:0032040">
    <property type="term" value="C:small-subunit processome"/>
    <property type="evidence" value="ECO:0007669"/>
    <property type="project" value="InterPro"/>
</dbReference>
<dbReference type="SMART" id="SM00248">
    <property type="entry name" value="ANK"/>
    <property type="match status" value="2"/>
</dbReference>
<dbReference type="Pfam" id="PF04615">
    <property type="entry name" value="Utp14"/>
    <property type="match status" value="1"/>
</dbReference>
<sequence>MRQKNHGKAKSLHTVQEVTNTKTFFINRITQRSFIKSIIPPLPLAQLPQIQVPASLTGRIVARKVIKATQLKTQESVPENEIKQQQSIFKLVASAEFKNIITEEKSKKEDDKNFTLDGPLEFKKEWRQKIFTKNINFEESFNQSDDSLNIQIFMKKVRQIITTSHIQHNDIHTNENSFLSDKFKTQLTSPRFTFTNHLSTIQFQNQPTQLQKAGTIVQQVLEAIEEKKAEIQPLPQNNRRKLTISVCSPENQVGVFSFSIPDYGQRLQEQDEVQEYTDKPRHVLKQALQFISSQPKKMATKFSKSILKIVGINEEENQQEDVHQYYNLQKTRRFMKMYLQNKMSRIFTKLEENILLHLQLIQEKRGSISFSKPSESQQSSRVYSWCTNPANSNHESLSNPTFQIEIESNRFLLTQIYQCDYSFDNSEFDYQSFSSDNQFSEMLDCQSQIKITNLNNHIQFIINSLDCIDRNMMLHDPDILIDTKIVPDQINPTMDGQIMRNINSIVRFLKRKDQIRVAKFMFLQYNNILTGEFEDQHEINNLNTDYGLIEVEFEDHPQTRQSTIKIDIAKMFIKAAKPIQKKKSNQDQSPSSERSNQKTNSKIISSPRHQTVNQQNKPVKQLLEATSSQTSVLRRRSDSPQEENSIKENSNTNTTQSNKMKATTQTIQNTTAPISQREDQIKTNAIKSQDRRNAVMISSMSKHSLQMRTQITEARRRQSIPVMEIVKLLIEEQKLSELEEVFTNNPNLPINERLVDGNTYLIFAAQTGNVEIVELLLHKGAFVNVQNNNGDTALHKAIAYNFFNIADILISQGAQNLRNHDGLTPWQYVLEKQLAKKIEKQDVYQEVKLQESQEDDFNVANLISTLEEQGQQIDSVKTQFLRVNEKARIVQEPETQAERDFQERKVAATVMKQDIKKWLPIVKKNRESERIDFTKQRNVQRAKISDTSNALLNNNLGIKLQNAMEEVEKVEQKQELNNQSNQQKSNLSFYNDLKMKKISSIKSKIYKQIKKKKGNKEKLKLMAQLTPAERRKEIEKLRLSRAKERITLRHSTKNKYVSQLLRFGGDKKSLKQQQSFLNNIKHQLLAKAQLNELEDGDFDEENFREQAISQLEQELQDIERREKEKQNNFGFLDKQKKKDLQESKSIAQKLLTMLKSGNEEAIQMEESENQEQNSDDNYEQYKNDNKDKSKINVENNEFTGRTKFVNETKQLTETQKKKIDAKTSLSNYLNLESVKQLQLNNQDKQQLIIQDEKKQLIEGLNIKNIKQKYEKQVNKKLTNQELKKLQQDPDELLQQNLANFNLVLDEDENENAFIDEKIKDMEEEIPPEPINTKGWGCWAGFGIKERKPLSQEQILQNKIKKIREIQKKRQDSKLDNVIISEKRDSKFAKYLVPKLPSEFTNSEQFDQLHTLPLGPEWNSLTSHQVLTQPQIITKAGVIINPVKIPQQINKLL</sequence>
<comment type="caution">
    <text evidence="7">The sequence shown here is derived from an EMBL/GenBank/DDBJ whole genome shotgun (WGS) entry which is preliminary data.</text>
</comment>
<feature type="repeat" description="ANK" evidence="4">
    <location>
        <begin position="756"/>
        <end position="788"/>
    </location>
</feature>
<evidence type="ECO:0000256" key="6">
    <source>
        <dbReference type="SAM" id="MobiDB-lite"/>
    </source>
</evidence>
<feature type="coiled-coil region" evidence="5">
    <location>
        <begin position="1101"/>
        <end position="1128"/>
    </location>
</feature>
<keyword evidence="8" id="KW-1185">Reference proteome</keyword>
<feature type="compositionally biased region" description="Polar residues" evidence="6">
    <location>
        <begin position="647"/>
        <end position="665"/>
    </location>
</feature>
<organism evidence="7 8">
    <name type="scientific">Paramecium sonneborni</name>
    <dbReference type="NCBI Taxonomy" id="65129"/>
    <lineage>
        <taxon>Eukaryota</taxon>
        <taxon>Sar</taxon>
        <taxon>Alveolata</taxon>
        <taxon>Ciliophora</taxon>
        <taxon>Intramacronucleata</taxon>
        <taxon>Oligohymenophorea</taxon>
        <taxon>Peniculida</taxon>
        <taxon>Parameciidae</taxon>
        <taxon>Paramecium</taxon>
    </lineage>
</organism>
<evidence type="ECO:0000256" key="4">
    <source>
        <dbReference type="PROSITE-ProRule" id="PRU00023"/>
    </source>
</evidence>
<dbReference type="PANTHER" id="PTHR14150:SF12">
    <property type="entry name" value="U3 SMALL NUCLEOLAR RNA-ASSOCIATED PROTEIN 14 HOMOLOG A"/>
    <property type="match status" value="1"/>
</dbReference>
<evidence type="ECO:0000313" key="8">
    <source>
        <dbReference type="Proteomes" id="UP000692954"/>
    </source>
</evidence>
<feature type="compositionally biased region" description="Polar residues" evidence="6">
    <location>
        <begin position="586"/>
        <end position="632"/>
    </location>
</feature>
<dbReference type="InterPro" id="IPR006709">
    <property type="entry name" value="SSU_processome_Utp14"/>
</dbReference>
<accession>A0A8S1R1D4</accession>
<keyword evidence="2" id="KW-0597">Phosphoprotein</keyword>